<protein>
    <submittedName>
        <fullName evidence="5">Alpha-dehydro-beta-deoxy-D-glucarate aldolase</fullName>
    </submittedName>
</protein>
<dbReference type="GO" id="GO:0046872">
    <property type="term" value="F:metal ion binding"/>
    <property type="evidence" value="ECO:0007669"/>
    <property type="project" value="UniProtKB-KW"/>
</dbReference>
<dbReference type="InterPro" id="IPR050251">
    <property type="entry name" value="HpcH-HpaI_aldolase"/>
</dbReference>
<comment type="caution">
    <text evidence="5">The sequence shown here is derived from an EMBL/GenBank/DDBJ whole genome shotgun (WGS) entry which is preliminary data.</text>
</comment>
<evidence type="ECO:0000313" key="5">
    <source>
        <dbReference type="EMBL" id="KPN30717.1"/>
    </source>
</evidence>
<dbReference type="Pfam" id="PF03328">
    <property type="entry name" value="HpcH_HpaI"/>
    <property type="match status" value="1"/>
</dbReference>
<gene>
    <name evidence="5" type="ORF">SY89_01454</name>
</gene>
<evidence type="ECO:0000313" key="6">
    <source>
        <dbReference type="Proteomes" id="UP000050535"/>
    </source>
</evidence>
<dbReference type="SUPFAM" id="SSF51621">
    <property type="entry name" value="Phosphoenolpyruvate/pyruvate domain"/>
    <property type="match status" value="1"/>
</dbReference>
<dbReference type="Gene3D" id="3.20.20.60">
    <property type="entry name" value="Phosphoenolpyruvate-binding domains"/>
    <property type="match status" value="1"/>
</dbReference>
<feature type="domain" description="HpcH/HpaI aldolase/citrate lyase" evidence="4">
    <location>
        <begin position="24"/>
        <end position="244"/>
    </location>
</feature>
<keyword evidence="6" id="KW-1185">Reference proteome</keyword>
<dbReference type="PANTHER" id="PTHR30502:SF0">
    <property type="entry name" value="PHOSPHOENOLPYRUVATE CARBOXYLASE FAMILY PROTEIN"/>
    <property type="match status" value="1"/>
</dbReference>
<dbReference type="OrthoDB" id="142679at2157"/>
<organism evidence="5 6">
    <name type="scientific">Halolamina pelagica</name>
    <dbReference type="NCBI Taxonomy" id="699431"/>
    <lineage>
        <taxon>Archaea</taxon>
        <taxon>Methanobacteriati</taxon>
        <taxon>Methanobacteriota</taxon>
        <taxon>Stenosarchaea group</taxon>
        <taxon>Halobacteria</taxon>
        <taxon>Halobacteriales</taxon>
        <taxon>Haloferacaceae</taxon>
    </lineage>
</organism>
<name>A0A0P7GYX2_9EURY</name>
<dbReference type="GO" id="GO:0005737">
    <property type="term" value="C:cytoplasm"/>
    <property type="evidence" value="ECO:0007669"/>
    <property type="project" value="TreeGrafter"/>
</dbReference>
<dbReference type="STRING" id="699431.SY89_01454"/>
<dbReference type="EMBL" id="LGUC01000001">
    <property type="protein sequence ID" value="KPN30717.1"/>
    <property type="molecule type" value="Genomic_DNA"/>
</dbReference>
<dbReference type="InterPro" id="IPR040442">
    <property type="entry name" value="Pyrv_kinase-like_dom_sf"/>
</dbReference>
<dbReference type="InterPro" id="IPR015813">
    <property type="entry name" value="Pyrv/PenolPyrv_kinase-like_dom"/>
</dbReference>
<accession>A0A0P7GYX2</accession>
<reference evidence="6" key="1">
    <citation type="submission" date="2013-11" db="EMBL/GenBank/DDBJ databases">
        <authorList>
            <person name="Hoang H.T."/>
            <person name="Killian M.L."/>
            <person name="Madson D.M."/>
            <person name="Arruda P.H.E."/>
            <person name="Sun D."/>
            <person name="Schwartz K.J."/>
            <person name="Yoon K."/>
        </authorList>
    </citation>
    <scope>NUCLEOTIDE SEQUENCE [LARGE SCALE GENOMIC DNA]</scope>
    <source>
        <strain evidence="6">CDK2</strain>
    </source>
</reference>
<comment type="similarity">
    <text evidence="1">Belongs to the HpcH/HpaI aldolase family.</text>
</comment>
<dbReference type="Proteomes" id="UP000050535">
    <property type="component" value="Unassembled WGS sequence"/>
</dbReference>
<proteinExistence type="inferred from homology"/>
<dbReference type="PANTHER" id="PTHR30502">
    <property type="entry name" value="2-KETO-3-DEOXY-L-RHAMNONATE ALDOLASE"/>
    <property type="match status" value="1"/>
</dbReference>
<evidence type="ECO:0000259" key="4">
    <source>
        <dbReference type="Pfam" id="PF03328"/>
    </source>
</evidence>
<dbReference type="GO" id="GO:0016832">
    <property type="term" value="F:aldehyde-lyase activity"/>
    <property type="evidence" value="ECO:0007669"/>
    <property type="project" value="TreeGrafter"/>
</dbReference>
<keyword evidence="2" id="KW-0479">Metal-binding</keyword>
<sequence length="263" mass="27220">MTNHDRTEEMTFREQLTAGDAPIGSWVSLGSPAAAEIVGALEFDFVVVDTEHTPLSVESAGELVRAVDAAGDTDTVVRVPENDATQVKRALDLGAAGVMAPRIESAAEAEALVSAARYPPDGERGVAGSRANGYGATLDTSFTAANDAVAVLPQVESAAGVDHAEAIARVDGVDTLFVGPADLSADLGCFGEYDDPAFRDALDRVLAAGAAADVPVGTLATSPAEIDAWHERGLDYLIVGTDIGYLRRGARAASERYASLFGE</sequence>
<evidence type="ECO:0000256" key="3">
    <source>
        <dbReference type="ARBA" id="ARBA00023239"/>
    </source>
</evidence>
<keyword evidence="3" id="KW-0456">Lyase</keyword>
<dbReference type="AlphaFoldDB" id="A0A0P7GYX2"/>
<dbReference type="RefSeq" id="WP_080506613.1">
    <property type="nucleotide sequence ID" value="NZ_LGUC01000001.1"/>
</dbReference>
<evidence type="ECO:0000256" key="2">
    <source>
        <dbReference type="ARBA" id="ARBA00022723"/>
    </source>
</evidence>
<evidence type="ECO:0000256" key="1">
    <source>
        <dbReference type="ARBA" id="ARBA00005568"/>
    </source>
</evidence>
<dbReference type="InterPro" id="IPR005000">
    <property type="entry name" value="Aldolase/citrate-lyase_domain"/>
</dbReference>